<dbReference type="PROSITE" id="PS50011">
    <property type="entry name" value="PROTEIN_KINASE_DOM"/>
    <property type="match status" value="1"/>
</dbReference>
<keyword evidence="4 10" id="KW-0808">Transferase</keyword>
<feature type="binding site" evidence="10">
    <location>
        <position position="60"/>
    </location>
    <ligand>
        <name>S-adenosyl-L-methionine</name>
        <dbReference type="ChEBI" id="CHEBI:59789"/>
    </ligand>
</feature>
<dbReference type="InterPro" id="IPR011009">
    <property type="entry name" value="Kinase-like_dom_sf"/>
</dbReference>
<evidence type="ECO:0000256" key="8">
    <source>
        <dbReference type="ARBA" id="ARBA00022840"/>
    </source>
</evidence>
<feature type="binding site" evidence="10">
    <location>
        <position position="82"/>
    </location>
    <ligand>
        <name>S-adenosyl-L-methionine</name>
        <dbReference type="ChEBI" id="CHEBI:59789"/>
    </ligand>
</feature>
<evidence type="ECO:0000256" key="2">
    <source>
        <dbReference type="ARBA" id="ARBA00022527"/>
    </source>
</evidence>
<dbReference type="InterPro" id="IPR000719">
    <property type="entry name" value="Prot_kinase_dom"/>
</dbReference>
<evidence type="ECO:0000256" key="3">
    <source>
        <dbReference type="ARBA" id="ARBA00022603"/>
    </source>
</evidence>
<comment type="similarity">
    <text evidence="1">Belongs to the protein kinase superfamily. CMGC Ser/Thr protein kinase family. CDC2/CDKX subfamily.</text>
</comment>
<evidence type="ECO:0000313" key="13">
    <source>
        <dbReference type="Proteomes" id="UP000663852"/>
    </source>
</evidence>
<dbReference type="InterPro" id="IPR050108">
    <property type="entry name" value="CDK"/>
</dbReference>
<evidence type="ECO:0000256" key="4">
    <source>
        <dbReference type="ARBA" id="ARBA00022679"/>
    </source>
</evidence>
<protein>
    <recommendedName>
        <fullName evidence="11">Protein kinase domain-containing protein</fullName>
    </recommendedName>
</protein>
<dbReference type="GO" id="GO:0007165">
    <property type="term" value="P:signal transduction"/>
    <property type="evidence" value="ECO:0007669"/>
    <property type="project" value="TreeGrafter"/>
</dbReference>
<dbReference type="GO" id="GO:0005737">
    <property type="term" value="C:cytoplasm"/>
    <property type="evidence" value="ECO:0007669"/>
    <property type="project" value="TreeGrafter"/>
</dbReference>
<feature type="domain" description="Protein kinase" evidence="11">
    <location>
        <begin position="366"/>
        <end position="657"/>
    </location>
</feature>
<keyword evidence="8" id="KW-0067">ATP-binding</keyword>
<dbReference type="InterPro" id="IPR023165">
    <property type="entry name" value="rRNA_Ade_diMease-like_C"/>
</dbReference>
<dbReference type="SUPFAM" id="SSF56112">
    <property type="entry name" value="Protein kinase-like (PK-like)"/>
    <property type="match status" value="1"/>
</dbReference>
<dbReference type="Gene3D" id="3.30.200.20">
    <property type="entry name" value="Phosphorylase Kinase, domain 1"/>
    <property type="match status" value="1"/>
</dbReference>
<dbReference type="GO" id="GO:0004693">
    <property type="term" value="F:cyclin-dependent protein serine/threonine kinase activity"/>
    <property type="evidence" value="ECO:0007669"/>
    <property type="project" value="TreeGrafter"/>
</dbReference>
<evidence type="ECO:0000256" key="6">
    <source>
        <dbReference type="ARBA" id="ARBA00022741"/>
    </source>
</evidence>
<dbReference type="InterPro" id="IPR008271">
    <property type="entry name" value="Ser/Thr_kinase_AS"/>
</dbReference>
<dbReference type="PROSITE" id="PS51689">
    <property type="entry name" value="SAM_RNA_A_N6_MT"/>
    <property type="match status" value="1"/>
</dbReference>
<name>A0A814DUC8_ADIRI</name>
<dbReference type="InterPro" id="IPR020596">
    <property type="entry name" value="rRNA_Ade_Mease_Trfase_CS"/>
</dbReference>
<dbReference type="InterPro" id="IPR029063">
    <property type="entry name" value="SAM-dependent_MTases_sf"/>
</dbReference>
<dbReference type="GO" id="GO:0000082">
    <property type="term" value="P:G1/S transition of mitotic cell cycle"/>
    <property type="evidence" value="ECO:0007669"/>
    <property type="project" value="TreeGrafter"/>
</dbReference>
<dbReference type="SMART" id="SM00220">
    <property type="entry name" value="S_TKc"/>
    <property type="match status" value="1"/>
</dbReference>
<evidence type="ECO:0000259" key="11">
    <source>
        <dbReference type="PROSITE" id="PS50011"/>
    </source>
</evidence>
<dbReference type="AlphaFoldDB" id="A0A814DUC8"/>
<dbReference type="GO" id="GO:0003723">
    <property type="term" value="F:RNA binding"/>
    <property type="evidence" value="ECO:0007669"/>
    <property type="project" value="UniProtKB-UniRule"/>
</dbReference>
<dbReference type="GO" id="GO:0030332">
    <property type="term" value="F:cyclin binding"/>
    <property type="evidence" value="ECO:0007669"/>
    <property type="project" value="TreeGrafter"/>
</dbReference>
<dbReference type="CDD" id="cd02440">
    <property type="entry name" value="AdoMet_MTases"/>
    <property type="match status" value="1"/>
</dbReference>
<dbReference type="SUPFAM" id="SSF53335">
    <property type="entry name" value="S-adenosyl-L-methionine-dependent methyltransferases"/>
    <property type="match status" value="1"/>
</dbReference>
<evidence type="ECO:0000313" key="12">
    <source>
        <dbReference type="EMBL" id="CAF0958729.1"/>
    </source>
</evidence>
<dbReference type="Pfam" id="PF00069">
    <property type="entry name" value="Pkinase"/>
    <property type="match status" value="1"/>
</dbReference>
<dbReference type="GO" id="GO:0005634">
    <property type="term" value="C:nucleus"/>
    <property type="evidence" value="ECO:0007669"/>
    <property type="project" value="TreeGrafter"/>
</dbReference>
<dbReference type="GO" id="GO:0000307">
    <property type="term" value="C:cyclin-dependent protein kinase holoenzyme complex"/>
    <property type="evidence" value="ECO:0007669"/>
    <property type="project" value="TreeGrafter"/>
</dbReference>
<evidence type="ECO:0000256" key="7">
    <source>
        <dbReference type="ARBA" id="ARBA00022777"/>
    </source>
</evidence>
<keyword evidence="5 10" id="KW-0949">S-adenosyl-L-methionine</keyword>
<dbReference type="PANTHER" id="PTHR24056:SF472">
    <property type="entry name" value="CYCLIN-DEPENDENT KINASE 4, ISOFORM A"/>
    <property type="match status" value="1"/>
</dbReference>
<gene>
    <name evidence="12" type="ORF">EDS130_LOCUS12734</name>
</gene>
<sequence length="689" mass="78792">MGYIPKIILPPTPSAADLLRTYKLPALRRFAQNFLLDPRATSKFVACAGNIENKFVIEVGPGPGGITRKLFEHGAGKVAAIEKDIRLFPALQTLANAVDSRLRLYLGDILDFNIESVIPEEITTQHGSWESDESSSSSPIHLVGNLPFNIAIPLLIRWLKQVSTRSGPFAYGYRIPITICMQEAVAGRIVSDALLDQRGRLSIIFQNWFDCRIKHVFSGRAFVPAANVNVAVMQLIPLKRPEVDVTFDHLDKVTRAAFHTRNKKMSITMASLFPEETREENTKELLGRAHLKSDAMCLALSVEEFGRLAQIYADIISRPRPIHEQLDRKINTEELTFELGETFRTRMNYQSNRSSFSIQPYKSQAWTHIKLLGTGTFGYVDHVRHPKEHTREYARKTIKYNEKLDANGDISATAIREISILKTLDHPNIIKLSHVEYNLEKKDFLSFFLEIFPTDLKRYMDACSSTERLTPKLIKSYTYQILCGIDYLHRHAIIHRDIKPSNIVIDDEGHLKLADFGLARRCRISERTLTHEVVTLWYRPPEILLNAPTYGMPLDIWGVGCVFAEMCLHRPLFRGECEIDQLILIFRLLGTPSVVEWPDIANCLYYQTNFPNFPLNGVELSHLPMPNPCRQLLADTLVYNPQCRPTAKYLLENHQYFIDESPVSWEKPLRSIIDRAVRLQIENMKHLAM</sequence>
<evidence type="ECO:0000256" key="9">
    <source>
        <dbReference type="ARBA" id="ARBA00022884"/>
    </source>
</evidence>
<dbReference type="SMART" id="SM00650">
    <property type="entry name" value="rADc"/>
    <property type="match status" value="1"/>
</dbReference>
<dbReference type="GO" id="GO:0010389">
    <property type="term" value="P:regulation of G2/M transition of mitotic cell cycle"/>
    <property type="evidence" value="ECO:0007669"/>
    <property type="project" value="TreeGrafter"/>
</dbReference>
<dbReference type="InterPro" id="IPR001737">
    <property type="entry name" value="KsgA/Erm"/>
</dbReference>
<keyword evidence="2" id="KW-0723">Serine/threonine-protein kinase</keyword>
<accession>A0A814DUC8</accession>
<dbReference type="GO" id="GO:0000179">
    <property type="term" value="F:rRNA (adenine-N6,N6-)-dimethyltransferase activity"/>
    <property type="evidence" value="ECO:0007669"/>
    <property type="project" value="UniProtKB-UniRule"/>
</dbReference>
<dbReference type="OrthoDB" id="9971526at2759"/>
<evidence type="ECO:0000256" key="10">
    <source>
        <dbReference type="PROSITE-ProRule" id="PRU01026"/>
    </source>
</evidence>
<proteinExistence type="inferred from homology"/>
<dbReference type="PANTHER" id="PTHR24056">
    <property type="entry name" value="CELL DIVISION PROTEIN KINASE"/>
    <property type="match status" value="1"/>
</dbReference>
<keyword evidence="7" id="KW-0418">Kinase</keyword>
<keyword evidence="3 10" id="KW-0489">Methyltransferase</keyword>
<dbReference type="InterPro" id="IPR020598">
    <property type="entry name" value="rRNA_Ade_methylase_Trfase_N"/>
</dbReference>
<dbReference type="Gene3D" id="1.10.510.10">
    <property type="entry name" value="Transferase(Phosphotransferase) domain 1"/>
    <property type="match status" value="1"/>
</dbReference>
<dbReference type="Proteomes" id="UP000663852">
    <property type="component" value="Unassembled WGS sequence"/>
</dbReference>
<reference evidence="12" key="1">
    <citation type="submission" date="2021-02" db="EMBL/GenBank/DDBJ databases">
        <authorList>
            <person name="Nowell W R."/>
        </authorList>
    </citation>
    <scope>NUCLEOTIDE SEQUENCE</scope>
</reference>
<keyword evidence="6" id="KW-0547">Nucleotide-binding</keyword>
<dbReference type="PROSITE" id="PS01131">
    <property type="entry name" value="RRNA_A_DIMETH"/>
    <property type="match status" value="1"/>
</dbReference>
<evidence type="ECO:0000256" key="5">
    <source>
        <dbReference type="ARBA" id="ARBA00022691"/>
    </source>
</evidence>
<feature type="binding site" evidence="10">
    <location>
        <position position="145"/>
    </location>
    <ligand>
        <name>S-adenosyl-L-methionine</name>
        <dbReference type="ChEBI" id="CHEBI:59789"/>
    </ligand>
</feature>
<dbReference type="FunFam" id="1.10.510.10:FF:000611">
    <property type="entry name" value="CMGC family protein kinase"/>
    <property type="match status" value="1"/>
</dbReference>
<feature type="binding site" evidence="10">
    <location>
        <position position="33"/>
    </location>
    <ligand>
        <name>S-adenosyl-L-methionine</name>
        <dbReference type="ChEBI" id="CHEBI:59789"/>
    </ligand>
</feature>
<comment type="similarity">
    <text evidence="10">Belongs to the class I-like SAM-binding methyltransferase superfamily. rRNA adenine N(6)-methyltransferase family.</text>
</comment>
<dbReference type="PROSITE" id="PS00108">
    <property type="entry name" value="PROTEIN_KINASE_ST"/>
    <property type="match status" value="1"/>
</dbReference>
<dbReference type="Pfam" id="PF00398">
    <property type="entry name" value="RrnaAD"/>
    <property type="match status" value="1"/>
</dbReference>
<dbReference type="Gene3D" id="1.10.8.100">
    <property type="entry name" value="Ribosomal RNA adenine dimethylase-like, domain 2"/>
    <property type="match status" value="1"/>
</dbReference>
<feature type="binding site" evidence="10">
    <location>
        <position position="108"/>
    </location>
    <ligand>
        <name>S-adenosyl-L-methionine</name>
        <dbReference type="ChEBI" id="CHEBI:59789"/>
    </ligand>
</feature>
<dbReference type="Gene3D" id="3.40.50.150">
    <property type="entry name" value="Vaccinia Virus protein VP39"/>
    <property type="match status" value="1"/>
</dbReference>
<dbReference type="GO" id="GO:0010468">
    <property type="term" value="P:regulation of gene expression"/>
    <property type="evidence" value="ECO:0007669"/>
    <property type="project" value="TreeGrafter"/>
</dbReference>
<comment type="caution">
    <text evidence="12">The sequence shown here is derived from an EMBL/GenBank/DDBJ whole genome shotgun (WGS) entry which is preliminary data.</text>
</comment>
<dbReference type="EMBL" id="CAJNOJ010000049">
    <property type="protein sequence ID" value="CAF0958729.1"/>
    <property type="molecule type" value="Genomic_DNA"/>
</dbReference>
<keyword evidence="9 10" id="KW-0694">RNA-binding</keyword>
<feature type="binding site" evidence="10">
    <location>
        <position position="35"/>
    </location>
    <ligand>
        <name>S-adenosyl-L-methionine</name>
        <dbReference type="ChEBI" id="CHEBI:59789"/>
    </ligand>
</feature>
<evidence type="ECO:0000256" key="1">
    <source>
        <dbReference type="ARBA" id="ARBA00006485"/>
    </source>
</evidence>
<dbReference type="GO" id="GO:0005524">
    <property type="term" value="F:ATP binding"/>
    <property type="evidence" value="ECO:0007669"/>
    <property type="project" value="UniProtKB-KW"/>
</dbReference>
<organism evidence="12 13">
    <name type="scientific">Adineta ricciae</name>
    <name type="common">Rotifer</name>
    <dbReference type="NCBI Taxonomy" id="249248"/>
    <lineage>
        <taxon>Eukaryota</taxon>
        <taxon>Metazoa</taxon>
        <taxon>Spiralia</taxon>
        <taxon>Gnathifera</taxon>
        <taxon>Rotifera</taxon>
        <taxon>Eurotatoria</taxon>
        <taxon>Bdelloidea</taxon>
        <taxon>Adinetida</taxon>
        <taxon>Adinetidae</taxon>
        <taxon>Adineta</taxon>
    </lineage>
</organism>